<feature type="domain" description="Stress-response A/B barrel" evidence="1">
    <location>
        <begin position="3"/>
        <end position="95"/>
    </location>
</feature>
<accession>A0A1H4K9Z0</accession>
<protein>
    <submittedName>
        <fullName evidence="2">Stress responsive A/B Barrel Domain</fullName>
    </submittedName>
</protein>
<dbReference type="Gene3D" id="3.30.70.100">
    <property type="match status" value="1"/>
</dbReference>
<dbReference type="OrthoDB" id="9808130at2"/>
<dbReference type="Pfam" id="PF07876">
    <property type="entry name" value="Dabb"/>
    <property type="match status" value="1"/>
</dbReference>
<dbReference type="AlphaFoldDB" id="A0A1H4K9Z0"/>
<gene>
    <name evidence="2" type="ORF">SAMN04489807_1297</name>
</gene>
<proteinExistence type="predicted"/>
<evidence type="ECO:0000313" key="2">
    <source>
        <dbReference type="EMBL" id="SEB54965.1"/>
    </source>
</evidence>
<dbReference type="EMBL" id="FNSQ01000005">
    <property type="protein sequence ID" value="SEB54965.1"/>
    <property type="molecule type" value="Genomic_DNA"/>
</dbReference>
<sequence length="102" mass="11837">MSIQHTVVFRLVHDTGSAEEREFLATGRAVLSSIPGVEDFTIRRQVSPKSDLEHQFSMVFRDREAYRACDAHPAHTAFVAERWVPEVVAFQEFDFQEYDFED</sequence>
<dbReference type="SUPFAM" id="SSF54909">
    <property type="entry name" value="Dimeric alpha+beta barrel"/>
    <property type="match status" value="1"/>
</dbReference>
<dbReference type="PROSITE" id="PS51502">
    <property type="entry name" value="S_R_A_B_BARREL"/>
    <property type="match status" value="1"/>
</dbReference>
<organism evidence="2 3">
    <name type="scientific">Microbacterium hydrocarbonoxydans</name>
    <dbReference type="NCBI Taxonomy" id="273678"/>
    <lineage>
        <taxon>Bacteria</taxon>
        <taxon>Bacillati</taxon>
        <taxon>Actinomycetota</taxon>
        <taxon>Actinomycetes</taxon>
        <taxon>Micrococcales</taxon>
        <taxon>Microbacteriaceae</taxon>
        <taxon>Microbacterium</taxon>
    </lineage>
</organism>
<dbReference type="InterPro" id="IPR013097">
    <property type="entry name" value="Dabb"/>
</dbReference>
<name>A0A1H4K9Z0_9MICO</name>
<dbReference type="RefSeq" id="WP_060926889.1">
    <property type="nucleotide sequence ID" value="NZ_FNSQ01000005.1"/>
</dbReference>
<reference evidence="3" key="1">
    <citation type="submission" date="2016-10" db="EMBL/GenBank/DDBJ databases">
        <authorList>
            <person name="Varghese N."/>
            <person name="Submissions S."/>
        </authorList>
    </citation>
    <scope>NUCLEOTIDE SEQUENCE [LARGE SCALE GENOMIC DNA]</scope>
    <source>
        <strain evidence="3">DSM 16089</strain>
    </source>
</reference>
<evidence type="ECO:0000259" key="1">
    <source>
        <dbReference type="PROSITE" id="PS51502"/>
    </source>
</evidence>
<dbReference type="InterPro" id="IPR011008">
    <property type="entry name" value="Dimeric_a/b-barrel"/>
</dbReference>
<evidence type="ECO:0000313" key="3">
    <source>
        <dbReference type="Proteomes" id="UP000183750"/>
    </source>
</evidence>
<dbReference type="Proteomes" id="UP000183750">
    <property type="component" value="Unassembled WGS sequence"/>
</dbReference>
<keyword evidence="3" id="KW-1185">Reference proteome</keyword>
<dbReference type="SMART" id="SM00886">
    <property type="entry name" value="Dabb"/>
    <property type="match status" value="1"/>
</dbReference>